<dbReference type="Pfam" id="PF00072">
    <property type="entry name" value="Response_reg"/>
    <property type="match status" value="1"/>
</dbReference>
<evidence type="ECO:0000256" key="3">
    <source>
        <dbReference type="PROSITE-ProRule" id="PRU00169"/>
    </source>
</evidence>
<dbReference type="SUPFAM" id="SSF52172">
    <property type="entry name" value="CheY-like"/>
    <property type="match status" value="1"/>
</dbReference>
<feature type="domain" description="Response regulatory" evidence="5">
    <location>
        <begin position="2"/>
        <end position="115"/>
    </location>
</feature>
<dbReference type="PRINTS" id="PR00038">
    <property type="entry name" value="HTHLUXR"/>
</dbReference>
<feature type="modified residue" description="4-aspartylphosphate" evidence="3">
    <location>
        <position position="53"/>
    </location>
</feature>
<dbReference type="PANTHER" id="PTHR43214:SF43">
    <property type="entry name" value="TWO-COMPONENT RESPONSE REGULATOR"/>
    <property type="match status" value="1"/>
</dbReference>
<dbReference type="RefSeq" id="WP_345473023.1">
    <property type="nucleotide sequence ID" value="NZ_CP125942.1"/>
</dbReference>
<dbReference type="CDD" id="cd17535">
    <property type="entry name" value="REC_NarL-like"/>
    <property type="match status" value="1"/>
</dbReference>
<proteinExistence type="predicted"/>
<dbReference type="InterPro" id="IPR039420">
    <property type="entry name" value="WalR-like"/>
</dbReference>
<dbReference type="GO" id="GO:0006355">
    <property type="term" value="P:regulation of DNA-templated transcription"/>
    <property type="evidence" value="ECO:0007669"/>
    <property type="project" value="InterPro"/>
</dbReference>
<evidence type="ECO:0000259" key="5">
    <source>
        <dbReference type="PROSITE" id="PS50110"/>
    </source>
</evidence>
<feature type="domain" description="HTH luxR-type" evidence="4">
    <location>
        <begin position="144"/>
        <end position="209"/>
    </location>
</feature>
<dbReference type="GO" id="GO:0000160">
    <property type="term" value="P:phosphorelay signal transduction system"/>
    <property type="evidence" value="ECO:0007669"/>
    <property type="project" value="InterPro"/>
</dbReference>
<keyword evidence="1 3" id="KW-0597">Phosphoprotein</keyword>
<dbReference type="CDD" id="cd06170">
    <property type="entry name" value="LuxR_C_like"/>
    <property type="match status" value="1"/>
</dbReference>
<dbReference type="InterPro" id="IPR016032">
    <property type="entry name" value="Sig_transdc_resp-reg_C-effctor"/>
</dbReference>
<dbReference type="Pfam" id="PF00196">
    <property type="entry name" value="GerE"/>
    <property type="match status" value="1"/>
</dbReference>
<evidence type="ECO:0000256" key="1">
    <source>
        <dbReference type="ARBA" id="ARBA00022553"/>
    </source>
</evidence>
<dbReference type="EMBL" id="CP125942">
    <property type="protein sequence ID" value="XAO46594.1"/>
    <property type="molecule type" value="Genomic_DNA"/>
</dbReference>
<accession>A0AAU6WFX8</accession>
<keyword evidence="2" id="KW-0238">DNA-binding</keyword>
<protein>
    <submittedName>
        <fullName evidence="6">Response regulator transcription factor</fullName>
    </submittedName>
</protein>
<dbReference type="SUPFAM" id="SSF46894">
    <property type="entry name" value="C-terminal effector domain of the bipartite response regulators"/>
    <property type="match status" value="1"/>
</dbReference>
<dbReference type="KEGG" id="gey:QMQ05_03410"/>
<dbReference type="InterPro" id="IPR058245">
    <property type="entry name" value="NreC/VraR/RcsB-like_REC"/>
</dbReference>
<dbReference type="AlphaFoldDB" id="A0AAU6WFX8"/>
<dbReference type="SMART" id="SM00421">
    <property type="entry name" value="HTH_LUXR"/>
    <property type="match status" value="1"/>
</dbReference>
<reference evidence="6 7" key="1">
    <citation type="submission" date="2023-05" db="EMBL/GenBank/DDBJ databases">
        <title>Glutamicibacter sp. B1, complete genome.</title>
        <authorList>
            <person name="Long Y.H."/>
            <person name="Fang T."/>
            <person name="Li X.Y."/>
        </authorList>
    </citation>
    <scope>NUCLEOTIDE SEQUENCE [LARGE SCALE GENOMIC DNA]</scope>
    <source>
        <strain evidence="6 7">B1</strain>
    </source>
</reference>
<dbReference type="InterPro" id="IPR001789">
    <property type="entry name" value="Sig_transdc_resp-reg_receiver"/>
</dbReference>
<keyword evidence="7" id="KW-1185">Reference proteome</keyword>
<evidence type="ECO:0000313" key="6">
    <source>
        <dbReference type="EMBL" id="XAO46594.1"/>
    </source>
</evidence>
<dbReference type="InterPro" id="IPR011006">
    <property type="entry name" value="CheY-like_superfamily"/>
</dbReference>
<organism evidence="6 7">
    <name type="scientific">Glutamicibacter ectropisis</name>
    <dbReference type="NCBI Taxonomy" id="3046593"/>
    <lineage>
        <taxon>Bacteria</taxon>
        <taxon>Bacillati</taxon>
        <taxon>Actinomycetota</taxon>
        <taxon>Actinomycetes</taxon>
        <taxon>Micrococcales</taxon>
        <taxon>Micrococcaceae</taxon>
        <taxon>Glutamicibacter</taxon>
    </lineage>
</organism>
<gene>
    <name evidence="6" type="ORF">QMQ05_03410</name>
</gene>
<dbReference type="InterPro" id="IPR000792">
    <property type="entry name" value="Tscrpt_reg_LuxR_C"/>
</dbReference>
<dbReference type="PROSITE" id="PS50043">
    <property type="entry name" value="HTH_LUXR_2"/>
    <property type="match status" value="1"/>
</dbReference>
<dbReference type="PANTHER" id="PTHR43214">
    <property type="entry name" value="TWO-COMPONENT RESPONSE REGULATOR"/>
    <property type="match status" value="1"/>
</dbReference>
<dbReference type="SMART" id="SM00448">
    <property type="entry name" value="REC"/>
    <property type="match status" value="1"/>
</dbReference>
<dbReference type="Proteomes" id="UP001486888">
    <property type="component" value="Chromosome"/>
</dbReference>
<sequence length="224" mass="23660">MKVLIVDDHATVRMGIRLVLQAAVDVEVVGEAGDGRSAISMARALNPDVILMDLRMPRLDGIEATKVLHESYRVVVLTTFDDDQYLFGALQAGAHGFLLKSAEPEAIIMGVRAAARGESVLDPQVTSRIVSRALASETLASENENTLPDDLTGREREVLDGLAQGLSNPQLAQLLGIGQSTVKSHVSQVLAKLGVSTRWQAAKIAYAATSSPGKKDGPAGPGTP</sequence>
<evidence type="ECO:0000259" key="4">
    <source>
        <dbReference type="PROSITE" id="PS50043"/>
    </source>
</evidence>
<evidence type="ECO:0000313" key="7">
    <source>
        <dbReference type="Proteomes" id="UP001486888"/>
    </source>
</evidence>
<dbReference type="GO" id="GO:0003677">
    <property type="term" value="F:DNA binding"/>
    <property type="evidence" value="ECO:0007669"/>
    <property type="project" value="UniProtKB-KW"/>
</dbReference>
<dbReference type="PROSITE" id="PS50110">
    <property type="entry name" value="RESPONSE_REGULATORY"/>
    <property type="match status" value="1"/>
</dbReference>
<dbReference type="Gene3D" id="3.40.50.2300">
    <property type="match status" value="1"/>
</dbReference>
<evidence type="ECO:0000256" key="2">
    <source>
        <dbReference type="ARBA" id="ARBA00023125"/>
    </source>
</evidence>
<name>A0AAU6WFX8_9MICC</name>